<dbReference type="OrthoDB" id="5521729at2"/>
<dbReference type="EMBL" id="ASRX01000005">
    <property type="protein sequence ID" value="EYF08081.1"/>
    <property type="molecule type" value="Genomic_DNA"/>
</dbReference>
<reference evidence="2 3" key="1">
    <citation type="submission" date="2013-05" db="EMBL/GenBank/DDBJ databases">
        <title>Genome assembly of Chondromyces apiculatus DSM 436.</title>
        <authorList>
            <person name="Sharma G."/>
            <person name="Khatri I."/>
            <person name="Kaur C."/>
            <person name="Mayilraj S."/>
            <person name="Subramanian S."/>
        </authorList>
    </citation>
    <scope>NUCLEOTIDE SEQUENCE [LARGE SCALE GENOMIC DNA]</scope>
    <source>
        <strain evidence="2 3">DSM 436</strain>
    </source>
</reference>
<organism evidence="2 3">
    <name type="scientific">Chondromyces apiculatus DSM 436</name>
    <dbReference type="NCBI Taxonomy" id="1192034"/>
    <lineage>
        <taxon>Bacteria</taxon>
        <taxon>Pseudomonadati</taxon>
        <taxon>Myxococcota</taxon>
        <taxon>Polyangia</taxon>
        <taxon>Polyangiales</taxon>
        <taxon>Polyangiaceae</taxon>
        <taxon>Chondromyces</taxon>
    </lineage>
</organism>
<dbReference type="Proteomes" id="UP000019678">
    <property type="component" value="Unassembled WGS sequence"/>
</dbReference>
<evidence type="ECO:0000256" key="1">
    <source>
        <dbReference type="SAM" id="Phobius"/>
    </source>
</evidence>
<comment type="caution">
    <text evidence="2">The sequence shown here is derived from an EMBL/GenBank/DDBJ whole genome shotgun (WGS) entry which is preliminary data.</text>
</comment>
<gene>
    <name evidence="2" type="ORF">CAP_5841</name>
</gene>
<evidence type="ECO:0000313" key="2">
    <source>
        <dbReference type="EMBL" id="EYF08081.1"/>
    </source>
</evidence>
<dbReference type="RefSeq" id="WP_044235982.1">
    <property type="nucleotide sequence ID" value="NZ_ASRX01000005.1"/>
</dbReference>
<feature type="transmembrane region" description="Helical" evidence="1">
    <location>
        <begin position="70"/>
        <end position="89"/>
    </location>
</feature>
<protein>
    <submittedName>
        <fullName evidence="2">Uncharacterized protein</fullName>
    </submittedName>
</protein>
<keyword evidence="3" id="KW-1185">Reference proteome</keyword>
<name>A0A017THN0_9BACT</name>
<sequence>MSLLAWSICCAWLTAAILVAAQRGRRGVREGRWPLARARLLSPTLYLFSGYLLVAALVTPISPGESVSPLLGLALALPVLWSLATLSAIGERRPARATALLLGVLHGGTVPAAAAIVLVFASPRFVPAWLRQ</sequence>
<feature type="transmembrane region" description="Helical" evidence="1">
    <location>
        <begin position="45"/>
        <end position="63"/>
    </location>
</feature>
<keyword evidence="1" id="KW-1133">Transmembrane helix</keyword>
<proteinExistence type="predicted"/>
<feature type="transmembrane region" description="Helical" evidence="1">
    <location>
        <begin position="101"/>
        <end position="121"/>
    </location>
</feature>
<keyword evidence="1" id="KW-0472">Membrane</keyword>
<accession>A0A017THN0</accession>
<keyword evidence="1" id="KW-0812">Transmembrane</keyword>
<evidence type="ECO:0000313" key="3">
    <source>
        <dbReference type="Proteomes" id="UP000019678"/>
    </source>
</evidence>
<dbReference type="AlphaFoldDB" id="A0A017THN0"/>
<dbReference type="STRING" id="1192034.CAP_5841"/>